<keyword evidence="5" id="KW-1185">Reference proteome</keyword>
<organism evidence="4 5">
    <name type="scientific">Zymoseptoria tritici (strain ST99CH_3D7)</name>
    <dbReference type="NCBI Taxonomy" id="1276538"/>
    <lineage>
        <taxon>Eukaryota</taxon>
        <taxon>Fungi</taxon>
        <taxon>Dikarya</taxon>
        <taxon>Ascomycota</taxon>
        <taxon>Pezizomycotina</taxon>
        <taxon>Dothideomycetes</taxon>
        <taxon>Dothideomycetidae</taxon>
        <taxon>Mycosphaerellales</taxon>
        <taxon>Mycosphaerellaceae</taxon>
        <taxon>Zymoseptoria</taxon>
    </lineage>
</organism>
<accession>A0A1X7REU4</accession>
<feature type="compositionally biased region" description="Basic and acidic residues" evidence="1">
    <location>
        <begin position="308"/>
        <end position="317"/>
    </location>
</feature>
<dbReference type="InterPro" id="IPR052413">
    <property type="entry name" value="SUR7_domain"/>
</dbReference>
<dbReference type="PANTHER" id="PTHR28019:SF7">
    <property type="entry name" value="SUR7 PROTEIN"/>
    <property type="match status" value="1"/>
</dbReference>
<feature type="region of interest" description="Disordered" evidence="1">
    <location>
        <begin position="764"/>
        <end position="788"/>
    </location>
</feature>
<evidence type="ECO:0000313" key="4">
    <source>
        <dbReference type="EMBL" id="SMQ45923.1"/>
    </source>
</evidence>
<feature type="transmembrane region" description="Helical" evidence="2">
    <location>
        <begin position="6"/>
        <end position="26"/>
    </location>
</feature>
<reference evidence="4 5" key="1">
    <citation type="submission" date="2016-06" db="EMBL/GenBank/DDBJ databases">
        <authorList>
            <person name="Kjaerup R.B."/>
            <person name="Dalgaard T.S."/>
            <person name="Juul-Madsen H.R."/>
        </authorList>
    </citation>
    <scope>NUCLEOTIDE SEQUENCE [LARGE SCALE GENOMIC DNA]</scope>
</reference>
<dbReference type="InterPro" id="IPR036047">
    <property type="entry name" value="F-box-like_dom_sf"/>
</dbReference>
<proteinExistence type="predicted"/>
<dbReference type="PANTHER" id="PTHR28019">
    <property type="entry name" value="CELL MEMBRANE PROTEIN YLR413W-RELATED"/>
    <property type="match status" value="1"/>
</dbReference>
<name>A0A1X7REU4_ZYMT9</name>
<feature type="compositionally biased region" description="Basic residues" evidence="1">
    <location>
        <begin position="318"/>
        <end position="333"/>
    </location>
</feature>
<dbReference type="GO" id="GO:0051285">
    <property type="term" value="C:cell cortex of cell tip"/>
    <property type="evidence" value="ECO:0007669"/>
    <property type="project" value="TreeGrafter"/>
</dbReference>
<evidence type="ECO:0000256" key="2">
    <source>
        <dbReference type="SAM" id="Phobius"/>
    </source>
</evidence>
<feature type="transmembrane region" description="Helical" evidence="2">
    <location>
        <begin position="178"/>
        <end position="201"/>
    </location>
</feature>
<dbReference type="Proteomes" id="UP000215127">
    <property type="component" value="Chromosome 1"/>
</dbReference>
<dbReference type="EMBL" id="LT853692">
    <property type="protein sequence ID" value="SMQ45923.1"/>
    <property type="molecule type" value="Genomic_DNA"/>
</dbReference>
<protein>
    <recommendedName>
        <fullName evidence="3">F-box domain-containing protein</fullName>
    </recommendedName>
</protein>
<keyword evidence="2" id="KW-0812">Transmembrane</keyword>
<gene>
    <name evidence="4" type="ORF">ZT3D7_G1068</name>
</gene>
<dbReference type="InterPro" id="IPR001810">
    <property type="entry name" value="F-box_dom"/>
</dbReference>
<feature type="compositionally biased region" description="Polar residues" evidence="1">
    <location>
        <begin position="764"/>
        <end position="777"/>
    </location>
</feature>
<dbReference type="Pfam" id="PF00646">
    <property type="entry name" value="F-box"/>
    <property type="match status" value="1"/>
</dbReference>
<keyword evidence="2" id="KW-0472">Membrane</keyword>
<dbReference type="STRING" id="1276538.A0A1X7REU4"/>
<feature type="transmembrane region" description="Helical" evidence="2">
    <location>
        <begin position="256"/>
        <end position="276"/>
    </location>
</feature>
<evidence type="ECO:0000259" key="3">
    <source>
        <dbReference type="Pfam" id="PF00646"/>
    </source>
</evidence>
<keyword evidence="2" id="KW-1133">Transmembrane helix</keyword>
<dbReference type="AlphaFoldDB" id="A0A1X7REU4"/>
<evidence type="ECO:0000256" key="1">
    <source>
        <dbReference type="SAM" id="MobiDB-lite"/>
    </source>
</evidence>
<feature type="transmembrane region" description="Helical" evidence="2">
    <location>
        <begin position="207"/>
        <end position="235"/>
    </location>
</feature>
<dbReference type="InterPro" id="IPR009571">
    <property type="entry name" value="SUR7/Rim9-like_fungi"/>
</dbReference>
<sequence>MRFSAFIPVVFCTAAFILTVLCLFAGSKPSFMPGYDLLTFNASRIGHEVFNTSESSDNVFVNFFDEVSNDIESRLQDRLTSIAQDLGLHDFYAVHIMSYCEGYYTPTAVPNATVHKSEIHQNVTGCANRTAMYNFDAKAIIQRELNETGHGEVFSRLNWSDDLDDGLYALRLTAKAMFVLFCIAIGFIGIALVSAVVSILFEGRLSALFNIIIDWLGFMTIGIASAVATAVAVKATDVINKYGDDIGISAKRGNKFLIITWVATGLMLLSTCTSTLRRLIVMELSAAPNANHWSARLVTKLGGKLRSEKHYSQDAAEKKRRKDSSKLQKRGHQRPAVPEVNELGEQEYAIFAENRRPARRKEQDLGEMMHGLAYHDDEEDLPVEKCESAGFSSTDKRRRRRGYMVSQPHERRVASLPEELWKTIASYLNPSEACQLALSSKTLHSKLGVYPFERLNLPSNKNHKIAFLHQFDSQLPNHLLCFPCRKYHLRLNPGKEVLKMDYINNPIFHCPNVKSSVLPRTRLTYARTLPYSFVQLALRSHHFSPAHGIDPDSLSRRWKCKDSGWTHATRYTINDDRLLLRVVSQRFAPPASSLSETAERHLLYDREEYVPFFSVCAHWRDGDLMKICKCMLSHIPAPPDPYRKQLQRGFVLDRAAAKPDFIVRGCDDCRPARRCPECPTEYMVEARLMEDEKDKENPFKHAIVVTRWTDLGDGVNPYTSPEWTAINGTNTNTGGEDGDAVYDSFTNVGRRAVGGIFESKVSGSTPGNRLLSLNPSNKKMGEDGSGWY</sequence>
<feature type="region of interest" description="Disordered" evidence="1">
    <location>
        <begin position="308"/>
        <end position="339"/>
    </location>
</feature>
<feature type="domain" description="F-box" evidence="3">
    <location>
        <begin position="415"/>
        <end position="445"/>
    </location>
</feature>
<dbReference type="GO" id="GO:0031505">
    <property type="term" value="P:fungal-type cell wall organization"/>
    <property type="evidence" value="ECO:0007669"/>
    <property type="project" value="TreeGrafter"/>
</dbReference>
<evidence type="ECO:0000313" key="5">
    <source>
        <dbReference type="Proteomes" id="UP000215127"/>
    </source>
</evidence>
<dbReference type="CDD" id="cd09917">
    <property type="entry name" value="F-box_SF"/>
    <property type="match status" value="1"/>
</dbReference>
<dbReference type="Pfam" id="PF06687">
    <property type="entry name" value="SUR7"/>
    <property type="match status" value="1"/>
</dbReference>
<dbReference type="SUPFAM" id="SSF81383">
    <property type="entry name" value="F-box domain"/>
    <property type="match status" value="1"/>
</dbReference>
<dbReference type="GO" id="GO:0005886">
    <property type="term" value="C:plasma membrane"/>
    <property type="evidence" value="ECO:0007669"/>
    <property type="project" value="InterPro"/>
</dbReference>